<dbReference type="Proteomes" id="UP000726170">
    <property type="component" value="Unassembled WGS sequence"/>
</dbReference>
<organism evidence="1 2">
    <name type="scientific">Clostridium mobile</name>
    <dbReference type="NCBI Taxonomy" id="2841512"/>
    <lineage>
        <taxon>Bacteria</taxon>
        <taxon>Bacillati</taxon>
        <taxon>Bacillota</taxon>
        <taxon>Clostridia</taxon>
        <taxon>Eubacteriales</taxon>
        <taxon>Clostridiaceae</taxon>
        <taxon>Clostridium</taxon>
    </lineage>
</organism>
<protein>
    <submittedName>
        <fullName evidence="1">Uncharacterized protein</fullName>
    </submittedName>
</protein>
<keyword evidence="2" id="KW-1185">Reference proteome</keyword>
<gene>
    <name evidence="1" type="ORF">KQI86_19200</name>
</gene>
<evidence type="ECO:0000313" key="2">
    <source>
        <dbReference type="Proteomes" id="UP000726170"/>
    </source>
</evidence>
<reference evidence="1 2" key="1">
    <citation type="submission" date="2021-06" db="EMBL/GenBank/DDBJ databases">
        <authorList>
            <person name="Sun Q."/>
            <person name="Li D."/>
        </authorList>
    </citation>
    <scope>NUCLEOTIDE SEQUENCE [LARGE SCALE GENOMIC DNA]</scope>
    <source>
        <strain evidence="1 2">MSJ-11</strain>
    </source>
</reference>
<name>A0ABS6EP55_9CLOT</name>
<accession>A0ABS6EP55</accession>
<proteinExistence type="predicted"/>
<dbReference type="EMBL" id="JAHLQF010000006">
    <property type="protein sequence ID" value="MBU5486431.1"/>
    <property type="molecule type" value="Genomic_DNA"/>
</dbReference>
<evidence type="ECO:0000313" key="1">
    <source>
        <dbReference type="EMBL" id="MBU5486431.1"/>
    </source>
</evidence>
<sequence>MFNQLNNHISKMEKEGLKIYDNENPGFYIKSVKYNREKDKIEFECIEE</sequence>
<comment type="caution">
    <text evidence="1">The sequence shown here is derived from an EMBL/GenBank/DDBJ whole genome shotgun (WGS) entry which is preliminary data.</text>
</comment>
<dbReference type="RefSeq" id="WP_216441034.1">
    <property type="nucleotide sequence ID" value="NZ_JAHLQF010000006.1"/>
</dbReference>